<dbReference type="Pfam" id="PF02789">
    <property type="entry name" value="Peptidase_M17_N"/>
    <property type="match status" value="1"/>
</dbReference>
<feature type="binding site" evidence="8">
    <location>
        <position position="289"/>
    </location>
    <ligand>
        <name>Mn(2+)</name>
        <dbReference type="ChEBI" id="CHEBI:29035"/>
        <label>2</label>
    </ligand>
</feature>
<accession>A0A1I1ATU6</accession>
<comment type="catalytic activity">
    <reaction evidence="1 8">
        <text>Release of an N-terminal amino acid, Xaa-|-Yaa-, in which Xaa is preferably Leu, but may be other amino acids including Pro although not Arg or Lys, and Yaa may be Pro. Amino acid amides and methyl esters are also readily hydrolyzed, but rates on arylamides are exceedingly low.</text>
        <dbReference type="EC" id="3.4.11.1"/>
    </reaction>
</comment>
<dbReference type="EMBL" id="FOKC01000010">
    <property type="protein sequence ID" value="SFB39878.1"/>
    <property type="molecule type" value="Genomic_DNA"/>
</dbReference>
<keyword evidence="6 8" id="KW-0378">Hydrolase</keyword>
<evidence type="ECO:0000256" key="1">
    <source>
        <dbReference type="ARBA" id="ARBA00000135"/>
    </source>
</evidence>
<feature type="binding site" evidence="8">
    <location>
        <position position="350"/>
    </location>
    <ligand>
        <name>Mn(2+)</name>
        <dbReference type="ChEBI" id="CHEBI:29035"/>
        <label>1</label>
    </ligand>
</feature>
<dbReference type="PROSITE" id="PS00631">
    <property type="entry name" value="CYTOSOL_AP"/>
    <property type="match status" value="1"/>
</dbReference>
<dbReference type="RefSeq" id="WP_091200580.1">
    <property type="nucleotide sequence ID" value="NZ_FOKC01000010.1"/>
</dbReference>
<dbReference type="GO" id="GO:0030145">
    <property type="term" value="F:manganese ion binding"/>
    <property type="evidence" value="ECO:0007669"/>
    <property type="project" value="UniProtKB-UniRule"/>
</dbReference>
<dbReference type="Proteomes" id="UP000199113">
    <property type="component" value="Unassembled WGS sequence"/>
</dbReference>
<dbReference type="EC" id="3.4.11.10" evidence="8"/>
<dbReference type="PRINTS" id="PR00481">
    <property type="entry name" value="LAMNOPPTDASE"/>
</dbReference>
<dbReference type="NCBIfam" id="NF002073">
    <property type="entry name" value="PRK00913.1-2"/>
    <property type="match status" value="1"/>
</dbReference>
<keyword evidence="13" id="KW-1185">Reference proteome</keyword>
<keyword evidence="8" id="KW-0464">Manganese</keyword>
<name>A0A1I1ATU6_9ACTN</name>
<feature type="binding site" evidence="8">
    <location>
        <position position="271"/>
    </location>
    <ligand>
        <name>Mn(2+)</name>
        <dbReference type="ChEBI" id="CHEBI:29035"/>
        <label>2</label>
    </ligand>
</feature>
<dbReference type="CDD" id="cd00433">
    <property type="entry name" value="Peptidase_M17"/>
    <property type="match status" value="1"/>
</dbReference>
<evidence type="ECO:0000256" key="6">
    <source>
        <dbReference type="ARBA" id="ARBA00022801"/>
    </source>
</evidence>
<dbReference type="EMBL" id="PJBV01000023">
    <property type="protein sequence ID" value="PKH39533.1"/>
    <property type="molecule type" value="Genomic_DNA"/>
</dbReference>
<dbReference type="GO" id="GO:0070006">
    <property type="term" value="F:metalloaminopeptidase activity"/>
    <property type="evidence" value="ECO:0007669"/>
    <property type="project" value="InterPro"/>
</dbReference>
<organism evidence="11 12">
    <name type="scientific">Nocardioides alpinus</name>
    <dbReference type="NCBI Taxonomy" id="748909"/>
    <lineage>
        <taxon>Bacteria</taxon>
        <taxon>Bacillati</taxon>
        <taxon>Actinomycetota</taxon>
        <taxon>Actinomycetes</taxon>
        <taxon>Propionibacteriales</taxon>
        <taxon>Nocardioidaceae</taxon>
        <taxon>Nocardioides</taxon>
    </lineage>
</organism>
<dbReference type="InterPro" id="IPR043472">
    <property type="entry name" value="Macro_dom-like"/>
</dbReference>
<gene>
    <name evidence="8" type="primary">pepA</name>
    <name evidence="10" type="ORF">CXG46_14060</name>
    <name evidence="11" type="ORF">SAMN05192575_11034</name>
</gene>
<evidence type="ECO:0000256" key="5">
    <source>
        <dbReference type="ARBA" id="ARBA00022670"/>
    </source>
</evidence>
<keyword evidence="4 8" id="KW-0031">Aminopeptidase</keyword>
<dbReference type="HAMAP" id="MF_00181">
    <property type="entry name" value="Cytosol_peptidase_M17"/>
    <property type="match status" value="1"/>
</dbReference>
<dbReference type="GO" id="GO:0006508">
    <property type="term" value="P:proteolysis"/>
    <property type="evidence" value="ECO:0007669"/>
    <property type="project" value="UniProtKB-KW"/>
</dbReference>
<evidence type="ECO:0000313" key="13">
    <source>
        <dbReference type="Proteomes" id="UP000233565"/>
    </source>
</evidence>
<evidence type="ECO:0000259" key="9">
    <source>
        <dbReference type="PROSITE" id="PS00631"/>
    </source>
</evidence>
<dbReference type="GO" id="GO:0005737">
    <property type="term" value="C:cytoplasm"/>
    <property type="evidence" value="ECO:0007669"/>
    <property type="project" value="UniProtKB-SubCell"/>
</dbReference>
<evidence type="ECO:0000256" key="2">
    <source>
        <dbReference type="ARBA" id="ARBA00000967"/>
    </source>
</evidence>
<dbReference type="PANTHER" id="PTHR11963:SF23">
    <property type="entry name" value="CYTOSOL AMINOPEPTIDASE"/>
    <property type="match status" value="1"/>
</dbReference>
<dbReference type="OrthoDB" id="9809354at2"/>
<protein>
    <recommendedName>
        <fullName evidence="8">Probable cytosol aminopeptidase</fullName>
        <ecNumber evidence="8">3.4.11.1</ecNumber>
    </recommendedName>
    <alternativeName>
        <fullName evidence="8">Leucine aminopeptidase</fullName>
        <shortName evidence="8">LAP</shortName>
        <ecNumber evidence="8">3.4.11.10</ecNumber>
    </alternativeName>
    <alternativeName>
        <fullName evidence="8">Leucyl aminopeptidase</fullName>
    </alternativeName>
</protein>
<evidence type="ECO:0000313" key="12">
    <source>
        <dbReference type="Proteomes" id="UP000199113"/>
    </source>
</evidence>
<evidence type="ECO:0000256" key="4">
    <source>
        <dbReference type="ARBA" id="ARBA00022438"/>
    </source>
</evidence>
<feature type="binding site" evidence="8">
    <location>
        <position position="348"/>
    </location>
    <ligand>
        <name>Mn(2+)</name>
        <dbReference type="ChEBI" id="CHEBI:29035"/>
        <label>1</label>
    </ligand>
</feature>
<reference evidence="11" key="1">
    <citation type="submission" date="2016-10" db="EMBL/GenBank/DDBJ databases">
        <authorList>
            <person name="de Groot N.N."/>
        </authorList>
    </citation>
    <scope>NUCLEOTIDE SEQUENCE [LARGE SCALE GENOMIC DNA]</scope>
    <source>
        <strain evidence="11">CGMCC 1.10697</strain>
    </source>
</reference>
<evidence type="ECO:0000256" key="7">
    <source>
        <dbReference type="ARBA" id="ARBA00049972"/>
    </source>
</evidence>
<dbReference type="SUPFAM" id="SSF52949">
    <property type="entry name" value="Macro domain-like"/>
    <property type="match status" value="1"/>
</dbReference>
<feature type="domain" description="Cytosol aminopeptidase" evidence="9">
    <location>
        <begin position="346"/>
        <end position="353"/>
    </location>
</feature>
<sequence>MTSYSLRSASPAKTRADAVVVGVVAGDKGPQLCDAAADVAKAYGRRLRPFLSTMGVTGKAGEAVKAPTRDEVNAPLLVFVGLGDDAGDPVAVRRAAGVAARSVANAASVALALPSETPELIEAVVEGHRLGGYTFTAYKSKKSETTEPADVVVLSPIARRAEAVAALERAEILADAVVLCRDWVNMPPRDCTPPLLADLVTAAHKDVTKGRGAPKVKLEVFDHEQLAAMGCGGILSVGDSSESPSRLAKLTWAPKDAVVHLALVGKGVTFDSGGLTIKPSSSMVNMKGDMAGAASVVAATLAIARLGLPIKVTAFAPMAENMVSATATRPGDVITMHNGTTVEIANTDAEGRMLLGDALSLAVDEKPDVVIDIATLTGHMQLALGDKVGAVMGTDDQVPAVLAAGVAAGEQHWRMPVPEEMKERISSSKVADLLQHDWVRWGGGLYASAFLREFTGGLPWAHLDIAGKEMNLGGPYGHVPSGATGFGVTTLVELAREMSAAG</sequence>
<evidence type="ECO:0000313" key="11">
    <source>
        <dbReference type="EMBL" id="SFB39878.1"/>
    </source>
</evidence>
<dbReference type="AlphaFoldDB" id="A0A1I1ATU6"/>
<evidence type="ECO:0000256" key="8">
    <source>
        <dbReference type="HAMAP-Rule" id="MF_00181"/>
    </source>
</evidence>
<comment type="subcellular location">
    <subcellularLocation>
        <location evidence="8">Cytoplasm</location>
    </subcellularLocation>
</comment>
<keyword evidence="8" id="KW-0479">Metal-binding</keyword>
<comment type="catalytic activity">
    <reaction evidence="2 8">
        <text>Release of an N-terminal amino acid, preferentially leucine, but not glutamic or aspartic acids.</text>
        <dbReference type="EC" id="3.4.11.10"/>
    </reaction>
</comment>
<dbReference type="InterPro" id="IPR000819">
    <property type="entry name" value="Peptidase_M17_C"/>
</dbReference>
<keyword evidence="8" id="KW-0963">Cytoplasm</keyword>
<feature type="binding site" evidence="8">
    <location>
        <position position="266"/>
    </location>
    <ligand>
        <name>Mn(2+)</name>
        <dbReference type="ChEBI" id="CHEBI:29035"/>
        <label>2</label>
    </ligand>
</feature>
<evidence type="ECO:0000256" key="3">
    <source>
        <dbReference type="ARBA" id="ARBA00009528"/>
    </source>
</evidence>
<dbReference type="STRING" id="748909.SAMN05192575_11034"/>
<reference evidence="10 13" key="2">
    <citation type="submission" date="2017-12" db="EMBL/GenBank/DDBJ databases">
        <title>Pharmacopeia of the Arctic Ocean.</title>
        <authorList>
            <person name="Collins E."/>
            <person name="Ducluzeau A.-L."/>
        </authorList>
    </citation>
    <scope>NUCLEOTIDE SEQUENCE [LARGE SCALE GENOMIC DNA]</scope>
    <source>
        <strain evidence="10 13">DSM 23325</strain>
    </source>
</reference>
<proteinExistence type="inferred from homology"/>
<dbReference type="EC" id="3.4.11.1" evidence="8"/>
<feature type="binding site" evidence="8">
    <location>
        <position position="350"/>
    </location>
    <ligand>
        <name>Mn(2+)</name>
        <dbReference type="ChEBI" id="CHEBI:29035"/>
        <label>2</label>
    </ligand>
</feature>
<dbReference type="Pfam" id="PF00883">
    <property type="entry name" value="Peptidase_M17"/>
    <property type="match status" value="1"/>
</dbReference>
<feature type="binding site" evidence="8">
    <location>
        <position position="271"/>
    </location>
    <ligand>
        <name>Mn(2+)</name>
        <dbReference type="ChEBI" id="CHEBI:29035"/>
        <label>1</label>
    </ligand>
</feature>
<feature type="active site" evidence="8">
    <location>
        <position position="278"/>
    </location>
</feature>
<comment type="function">
    <text evidence="7 8">Presumably involved in the processing and regular turnover of intracellular proteins. Catalyzes the removal of unsubstituted N-terminal amino acids from various peptides.</text>
</comment>
<dbReference type="Gene3D" id="3.40.220.10">
    <property type="entry name" value="Leucine Aminopeptidase, subunit E, domain 1"/>
    <property type="match status" value="1"/>
</dbReference>
<comment type="cofactor">
    <cofactor evidence="8">
        <name>Mn(2+)</name>
        <dbReference type="ChEBI" id="CHEBI:29035"/>
    </cofactor>
    <text evidence="8">Binds 2 manganese ions per subunit.</text>
</comment>
<feature type="active site" evidence="8">
    <location>
        <position position="352"/>
    </location>
</feature>
<dbReference type="Gene3D" id="3.40.630.10">
    <property type="entry name" value="Zn peptidases"/>
    <property type="match status" value="1"/>
</dbReference>
<dbReference type="PANTHER" id="PTHR11963">
    <property type="entry name" value="LEUCINE AMINOPEPTIDASE-RELATED"/>
    <property type="match status" value="1"/>
</dbReference>
<dbReference type="InterPro" id="IPR023042">
    <property type="entry name" value="Peptidase_M17_leu_NH2_pept"/>
</dbReference>
<comment type="similarity">
    <text evidence="3 8">Belongs to the peptidase M17 family.</text>
</comment>
<keyword evidence="5 8" id="KW-0645">Protease</keyword>
<dbReference type="Proteomes" id="UP000233565">
    <property type="component" value="Unassembled WGS sequence"/>
</dbReference>
<evidence type="ECO:0000313" key="10">
    <source>
        <dbReference type="EMBL" id="PKH39533.1"/>
    </source>
</evidence>
<dbReference type="SUPFAM" id="SSF53187">
    <property type="entry name" value="Zn-dependent exopeptidases"/>
    <property type="match status" value="1"/>
</dbReference>
<dbReference type="InterPro" id="IPR011356">
    <property type="entry name" value="Leucine_aapep/pepB"/>
</dbReference>
<dbReference type="InterPro" id="IPR008283">
    <property type="entry name" value="Peptidase_M17_N"/>
</dbReference>